<organism evidence="2">
    <name type="scientific">Panicum hallii</name>
    <dbReference type="NCBI Taxonomy" id="206008"/>
    <lineage>
        <taxon>Eukaryota</taxon>
        <taxon>Viridiplantae</taxon>
        <taxon>Streptophyta</taxon>
        <taxon>Embryophyta</taxon>
        <taxon>Tracheophyta</taxon>
        <taxon>Spermatophyta</taxon>
        <taxon>Magnoliopsida</taxon>
        <taxon>Liliopsida</taxon>
        <taxon>Poales</taxon>
        <taxon>Poaceae</taxon>
        <taxon>PACMAD clade</taxon>
        <taxon>Panicoideae</taxon>
        <taxon>Panicodae</taxon>
        <taxon>Paniceae</taxon>
        <taxon>Panicinae</taxon>
        <taxon>Panicum</taxon>
        <taxon>Panicum sect. Panicum</taxon>
    </lineage>
</organism>
<evidence type="ECO:0000259" key="1">
    <source>
        <dbReference type="PROSITE" id="PS50181"/>
    </source>
</evidence>
<dbReference type="Pfam" id="PF00646">
    <property type="entry name" value="F-box"/>
    <property type="match status" value="1"/>
</dbReference>
<dbReference type="Proteomes" id="UP000243499">
    <property type="component" value="Chromosome 2"/>
</dbReference>
<gene>
    <name evidence="2" type="ORF">PAHAL_2G072700</name>
</gene>
<accession>A0A2S3GWL3</accession>
<dbReference type="Gramene" id="PAN10119">
    <property type="protein sequence ID" value="PAN10119"/>
    <property type="gene ID" value="PAHAL_2G072700"/>
</dbReference>
<dbReference type="SMART" id="SM00256">
    <property type="entry name" value="FBOX"/>
    <property type="match status" value="1"/>
</dbReference>
<dbReference type="AlphaFoldDB" id="A0A2S3GWL3"/>
<feature type="domain" description="F-box" evidence="1">
    <location>
        <begin position="13"/>
        <end position="58"/>
    </location>
</feature>
<dbReference type="PANTHER" id="PTHR31111">
    <property type="entry name" value="BNAA05G37150D PROTEIN-RELATED"/>
    <property type="match status" value="1"/>
</dbReference>
<dbReference type="EMBL" id="CM008047">
    <property type="protein sequence ID" value="PAN10119.1"/>
    <property type="molecule type" value="Genomic_DNA"/>
</dbReference>
<dbReference type="SUPFAM" id="SSF81383">
    <property type="entry name" value="F-box domain"/>
    <property type="match status" value="1"/>
</dbReference>
<protein>
    <recommendedName>
        <fullName evidence="1">F-box domain-containing protein</fullName>
    </recommendedName>
</protein>
<dbReference type="InterPro" id="IPR001810">
    <property type="entry name" value="F-box_dom"/>
</dbReference>
<proteinExistence type="predicted"/>
<sequence length="371" mass="41544">MAPTTRAMRARAAASADRLPPDALFDTLLRLPAREICRLRAVSRSWRSLTSDPVFVRAHAAAHPGPLFVAKFRDNQTDVYVLDLAGNVLKRISGVADASVHVLCARLNLACLATDWNRCRILLRSPAPQHRNRANLSEPYTFFALGLVASTGEYKVFRMFNRLDQVFEVLTVSSSTGQSCWRAKPKPSFYIQAFTGVVVDAVVYFLISKSYIHAPHTDARARRPSFDLEREEWRRGLTGPVGGHIASGEGLLSDNYRLDLAELKGSLVLVYKRRQQLTLYMELWFLKDFENGLWAKEYTIQAHQLIVSVADNLLSHVKPVLVLDDGRLVIYAAPAGILVIWDPRSNLFAHVLETRVLDSVGIYTGSLLSLQ</sequence>
<dbReference type="PROSITE" id="PS50181">
    <property type="entry name" value="FBOX"/>
    <property type="match status" value="1"/>
</dbReference>
<evidence type="ECO:0000313" key="2">
    <source>
        <dbReference type="EMBL" id="PAN10119.1"/>
    </source>
</evidence>
<dbReference type="Gene3D" id="1.20.1280.50">
    <property type="match status" value="1"/>
</dbReference>
<reference evidence="2" key="1">
    <citation type="submission" date="2018-04" db="EMBL/GenBank/DDBJ databases">
        <title>WGS assembly of Panicum hallii.</title>
        <authorList>
            <person name="Lovell J."/>
            <person name="Jenkins J."/>
            <person name="Lowry D."/>
            <person name="Mamidi S."/>
            <person name="Sreedasyam A."/>
            <person name="Weng X."/>
            <person name="Barry K."/>
            <person name="Bonette J."/>
            <person name="Campitelli B."/>
            <person name="Daum C."/>
            <person name="Gordon S."/>
            <person name="Gould B."/>
            <person name="Lipzen A."/>
            <person name="Macqueen A."/>
            <person name="Palacio-Mejia J."/>
            <person name="Plott C."/>
            <person name="Shakirov E."/>
            <person name="Shu S."/>
            <person name="Yoshinaga Y."/>
            <person name="Zane M."/>
            <person name="Rokhsar D."/>
            <person name="Grimwood J."/>
            <person name="Schmutz J."/>
            <person name="Juenger T."/>
        </authorList>
    </citation>
    <scope>NUCLEOTIDE SEQUENCE [LARGE SCALE GENOMIC DNA]</scope>
    <source>
        <strain evidence="2">FIL2</strain>
    </source>
</reference>
<dbReference type="InterPro" id="IPR036047">
    <property type="entry name" value="F-box-like_dom_sf"/>
</dbReference>
<dbReference type="PANTHER" id="PTHR31111:SF133">
    <property type="entry name" value="OS07G0196600 PROTEIN"/>
    <property type="match status" value="1"/>
</dbReference>
<name>A0A2S3GWL3_9POAL</name>